<evidence type="ECO:0000313" key="2">
    <source>
        <dbReference type="EMBL" id="MBC3872879.1"/>
    </source>
</evidence>
<dbReference type="Proteomes" id="UP000624279">
    <property type="component" value="Unassembled WGS sequence"/>
</dbReference>
<evidence type="ECO:0000313" key="3">
    <source>
        <dbReference type="Proteomes" id="UP000624279"/>
    </source>
</evidence>
<dbReference type="InterPro" id="IPR001466">
    <property type="entry name" value="Beta-lactam-related"/>
</dbReference>
<dbReference type="PANTHER" id="PTHR43283">
    <property type="entry name" value="BETA-LACTAMASE-RELATED"/>
    <property type="match status" value="1"/>
</dbReference>
<name>A0ABR6Y8I0_9BURK</name>
<organism evidence="2 3">
    <name type="scientific">Undibacterium flavidum</name>
    <dbReference type="NCBI Taxonomy" id="2762297"/>
    <lineage>
        <taxon>Bacteria</taxon>
        <taxon>Pseudomonadati</taxon>
        <taxon>Pseudomonadota</taxon>
        <taxon>Betaproteobacteria</taxon>
        <taxon>Burkholderiales</taxon>
        <taxon>Oxalobacteraceae</taxon>
        <taxon>Undibacterium</taxon>
    </lineage>
</organism>
<evidence type="ECO:0000259" key="1">
    <source>
        <dbReference type="Pfam" id="PF00144"/>
    </source>
</evidence>
<keyword evidence="3" id="KW-1185">Reference proteome</keyword>
<dbReference type="InterPro" id="IPR050789">
    <property type="entry name" value="Diverse_Enzym_Activities"/>
</dbReference>
<dbReference type="SUPFAM" id="SSF56601">
    <property type="entry name" value="beta-lactamase/transpeptidase-like"/>
    <property type="match status" value="1"/>
</dbReference>
<feature type="domain" description="Beta-lactamase-related" evidence="1">
    <location>
        <begin position="150"/>
        <end position="430"/>
    </location>
</feature>
<reference evidence="2 3" key="1">
    <citation type="submission" date="2020-08" db="EMBL/GenBank/DDBJ databases">
        <title>Novel species isolated from subtropical streams in China.</title>
        <authorList>
            <person name="Lu H."/>
        </authorList>
    </citation>
    <scope>NUCLEOTIDE SEQUENCE [LARGE SCALE GENOMIC DNA]</scope>
    <source>
        <strain evidence="2 3">LX15W</strain>
    </source>
</reference>
<proteinExistence type="predicted"/>
<sequence>MKNQPGNPVVQTFANSTKDFRIVDAVRFKQLICSLSLIALVVAIPCGLQAKETQASSGKNTSTSTSASASYPHAQESIGTVRQIYDGVLSPAMAVNTFRNIDRLFPVNRIAKSGKPYPLPLATKPLTNVNFVDRGRHFSLEQYLELNQIAALLIIKDGKIQAERYRYGNTPKTRWMSMSIAKSITSTLIGAALRDGKIKSLNDPVIKYVPNLKSSAYQQASVRDVLMMSSGARWSEAYSDPRSDRRHLLEAQIAQVSGAAMKVMASLPQQAAAGTRFNYNTGETQVAAQLLRNALGQSLSSYLSERIWSRFGMEADAYWWLDSPNGVEIGGSGISANLRDYGRFGLFMLAGGLANKEMVLPVGWTYEATTPQTLRDGTLIPYGYLWWPVTSRAGLQDAAYSAIGIHGQYLYINPRQNLVIVVWGAQPQPSGGAMIDDQAFFAAVSAELSAK</sequence>
<dbReference type="EMBL" id="JACOGA010000003">
    <property type="protein sequence ID" value="MBC3872879.1"/>
    <property type="molecule type" value="Genomic_DNA"/>
</dbReference>
<dbReference type="PANTHER" id="PTHR43283:SF14">
    <property type="entry name" value="BLL8153 PROTEIN"/>
    <property type="match status" value="1"/>
</dbReference>
<keyword evidence="2" id="KW-0378">Hydrolase</keyword>
<dbReference type="Pfam" id="PF00144">
    <property type="entry name" value="Beta-lactamase"/>
    <property type="match status" value="1"/>
</dbReference>
<comment type="caution">
    <text evidence="2">The sequence shown here is derived from an EMBL/GenBank/DDBJ whole genome shotgun (WGS) entry which is preliminary data.</text>
</comment>
<protein>
    <submittedName>
        <fullName evidence="2">Serine hydrolase</fullName>
    </submittedName>
</protein>
<dbReference type="InterPro" id="IPR012338">
    <property type="entry name" value="Beta-lactam/transpept-like"/>
</dbReference>
<dbReference type="RefSeq" id="WP_186940914.1">
    <property type="nucleotide sequence ID" value="NZ_JACOGA010000003.1"/>
</dbReference>
<gene>
    <name evidence="2" type="ORF">H8K55_04700</name>
</gene>
<dbReference type="Gene3D" id="3.40.710.10">
    <property type="entry name" value="DD-peptidase/beta-lactamase superfamily"/>
    <property type="match status" value="1"/>
</dbReference>
<dbReference type="GO" id="GO:0016787">
    <property type="term" value="F:hydrolase activity"/>
    <property type="evidence" value="ECO:0007669"/>
    <property type="project" value="UniProtKB-KW"/>
</dbReference>
<accession>A0ABR6Y8I0</accession>